<keyword evidence="1" id="KW-0472">Membrane</keyword>
<evidence type="ECO:0000256" key="1">
    <source>
        <dbReference type="SAM" id="Phobius"/>
    </source>
</evidence>
<sequence>MVENAQQRQAEVAVRHVKGKVEKWADKLGWGLLILLIGLMALAVSAPDRAQSKLTLGMTQAQVLSVLNAQSHKTMLLTEYCDQLVQIKYPQRCGAFVAKQTHRLLIIPVALDASLLVGLSQTGLVVHSEIANN</sequence>
<reference evidence="2 3" key="1">
    <citation type="journal article" date="2022" name="Environ. Microbiol. Rep.">
        <title>Eco-phylogenetic analyses reveal divergent evolution of vitamin B12 metabolism in the marine bacterial family 'Psychromonadaceae'.</title>
        <authorList>
            <person name="Jin X."/>
            <person name="Yang Y."/>
            <person name="Cao H."/>
            <person name="Gao B."/>
            <person name="Zhao Z."/>
        </authorList>
    </citation>
    <scope>NUCLEOTIDE SEQUENCE [LARGE SCALE GENOMIC DNA]</scope>
    <source>
        <strain evidence="2 3">MKS20</strain>
    </source>
</reference>
<keyword evidence="3" id="KW-1185">Reference proteome</keyword>
<dbReference type="Proteomes" id="UP001201273">
    <property type="component" value="Unassembled WGS sequence"/>
</dbReference>
<dbReference type="RefSeq" id="WP_233052040.1">
    <property type="nucleotide sequence ID" value="NZ_JAIMJA010000005.1"/>
</dbReference>
<dbReference type="EMBL" id="JAIMJA010000005">
    <property type="protein sequence ID" value="MCE2594502.1"/>
    <property type="molecule type" value="Genomic_DNA"/>
</dbReference>
<evidence type="ECO:0000313" key="3">
    <source>
        <dbReference type="Proteomes" id="UP001201273"/>
    </source>
</evidence>
<organism evidence="2 3">
    <name type="scientific">Motilimonas cestriensis</name>
    <dbReference type="NCBI Taxonomy" id="2742685"/>
    <lineage>
        <taxon>Bacteria</taxon>
        <taxon>Pseudomonadati</taxon>
        <taxon>Pseudomonadota</taxon>
        <taxon>Gammaproteobacteria</taxon>
        <taxon>Alteromonadales</taxon>
        <taxon>Alteromonadales genera incertae sedis</taxon>
        <taxon>Motilimonas</taxon>
    </lineage>
</organism>
<keyword evidence="1" id="KW-0812">Transmembrane</keyword>
<evidence type="ECO:0000313" key="2">
    <source>
        <dbReference type="EMBL" id="MCE2594502.1"/>
    </source>
</evidence>
<accession>A0ABS8W688</accession>
<keyword evidence="1" id="KW-1133">Transmembrane helix</keyword>
<comment type="caution">
    <text evidence="2">The sequence shown here is derived from an EMBL/GenBank/DDBJ whole genome shotgun (WGS) entry which is preliminary data.</text>
</comment>
<proteinExistence type="predicted"/>
<feature type="transmembrane region" description="Helical" evidence="1">
    <location>
        <begin position="28"/>
        <end position="46"/>
    </location>
</feature>
<name>A0ABS8W688_9GAMM</name>
<gene>
    <name evidence="2" type="ORF">K6Y31_06715</name>
</gene>
<protein>
    <submittedName>
        <fullName evidence="2">Uncharacterized protein</fullName>
    </submittedName>
</protein>